<feature type="region of interest" description="Disordered" evidence="4">
    <location>
        <begin position="1"/>
        <end position="26"/>
    </location>
</feature>
<feature type="domain" description="Pre-rRNA-processing protein Ipi1 N-terminal" evidence="5">
    <location>
        <begin position="140"/>
        <end position="227"/>
    </location>
</feature>
<evidence type="ECO:0000256" key="1">
    <source>
        <dbReference type="ARBA" id="ARBA00004123"/>
    </source>
</evidence>
<keyword evidence="2 3" id="KW-0539">Nucleus</keyword>
<dbReference type="PANTHER" id="PTHR16056:SF2">
    <property type="entry name" value="TESTIS-EXPRESSED PROTEIN 10"/>
    <property type="match status" value="1"/>
</dbReference>
<evidence type="ECO:0000256" key="3">
    <source>
        <dbReference type="RuleBase" id="RU368021"/>
    </source>
</evidence>
<dbReference type="GO" id="GO:0120330">
    <property type="term" value="C:rixosome complex"/>
    <property type="evidence" value="ECO:0007669"/>
    <property type="project" value="UniProtKB-UniRule"/>
</dbReference>
<evidence type="ECO:0000313" key="6">
    <source>
        <dbReference type="EMBL" id="RPB15963.1"/>
    </source>
</evidence>
<dbReference type="STRING" id="1392247.A0A3N4KZH3"/>
<feature type="compositionally biased region" description="Basic residues" evidence="4">
    <location>
        <begin position="1"/>
        <end position="10"/>
    </location>
</feature>
<organism evidence="6 7">
    <name type="scientific">Morchella conica CCBAS932</name>
    <dbReference type="NCBI Taxonomy" id="1392247"/>
    <lineage>
        <taxon>Eukaryota</taxon>
        <taxon>Fungi</taxon>
        <taxon>Dikarya</taxon>
        <taxon>Ascomycota</taxon>
        <taxon>Pezizomycotina</taxon>
        <taxon>Pezizomycetes</taxon>
        <taxon>Pezizales</taxon>
        <taxon>Morchellaceae</taxon>
        <taxon>Morchella</taxon>
    </lineage>
</organism>
<dbReference type="EMBL" id="ML119111">
    <property type="protein sequence ID" value="RPB15963.1"/>
    <property type="molecule type" value="Genomic_DNA"/>
</dbReference>
<evidence type="ECO:0000313" key="7">
    <source>
        <dbReference type="Proteomes" id="UP000277580"/>
    </source>
</evidence>
<dbReference type="GO" id="GO:0006364">
    <property type="term" value="P:rRNA processing"/>
    <property type="evidence" value="ECO:0007669"/>
    <property type="project" value="UniProtKB-UniRule"/>
</dbReference>
<keyword evidence="3" id="KW-0698">rRNA processing</keyword>
<dbReference type="InterPro" id="IPR024679">
    <property type="entry name" value="Ipi1_N"/>
</dbReference>
<protein>
    <recommendedName>
        <fullName evidence="3">Pre-rRNA-processing protein</fullName>
    </recommendedName>
</protein>
<comment type="function">
    <text evidence="3">Component of the RIX1 complex required for processing of ITS2 sequences from 35S pre-rRNA.</text>
</comment>
<reference evidence="6 7" key="1">
    <citation type="journal article" date="2018" name="Nat. Ecol. Evol.">
        <title>Pezizomycetes genomes reveal the molecular basis of ectomycorrhizal truffle lifestyle.</title>
        <authorList>
            <person name="Murat C."/>
            <person name="Payen T."/>
            <person name="Noel B."/>
            <person name="Kuo A."/>
            <person name="Morin E."/>
            <person name="Chen J."/>
            <person name="Kohler A."/>
            <person name="Krizsan K."/>
            <person name="Balestrini R."/>
            <person name="Da Silva C."/>
            <person name="Montanini B."/>
            <person name="Hainaut M."/>
            <person name="Levati E."/>
            <person name="Barry K.W."/>
            <person name="Belfiori B."/>
            <person name="Cichocki N."/>
            <person name="Clum A."/>
            <person name="Dockter R.B."/>
            <person name="Fauchery L."/>
            <person name="Guy J."/>
            <person name="Iotti M."/>
            <person name="Le Tacon F."/>
            <person name="Lindquist E.A."/>
            <person name="Lipzen A."/>
            <person name="Malagnac F."/>
            <person name="Mello A."/>
            <person name="Molinier V."/>
            <person name="Miyauchi S."/>
            <person name="Poulain J."/>
            <person name="Riccioni C."/>
            <person name="Rubini A."/>
            <person name="Sitrit Y."/>
            <person name="Splivallo R."/>
            <person name="Traeger S."/>
            <person name="Wang M."/>
            <person name="Zifcakova L."/>
            <person name="Wipf D."/>
            <person name="Zambonelli A."/>
            <person name="Paolocci F."/>
            <person name="Nowrousian M."/>
            <person name="Ottonello S."/>
            <person name="Baldrian P."/>
            <person name="Spatafora J.W."/>
            <person name="Henrissat B."/>
            <person name="Nagy L.G."/>
            <person name="Aury J.M."/>
            <person name="Wincker P."/>
            <person name="Grigoriev I.V."/>
            <person name="Bonfante P."/>
            <person name="Martin F.M."/>
        </authorList>
    </citation>
    <scope>NUCLEOTIDE SEQUENCE [LARGE SCALE GENOMIC DNA]</scope>
    <source>
        <strain evidence="6 7">CCBAS932</strain>
    </source>
</reference>
<evidence type="ECO:0000256" key="2">
    <source>
        <dbReference type="ARBA" id="ARBA00023242"/>
    </source>
</evidence>
<comment type="subunit">
    <text evidence="3">Component of the RIX1 complex.</text>
</comment>
<proteinExistence type="inferred from homology"/>
<keyword evidence="7" id="KW-1185">Reference proteome</keyword>
<dbReference type="OrthoDB" id="361362at2759"/>
<name>A0A3N4KZH3_9PEZI</name>
<dbReference type="InParanoid" id="A0A3N4KZH3"/>
<dbReference type="FunCoup" id="A0A3N4KZH3">
    <property type="interactions" value="227"/>
</dbReference>
<dbReference type="PANTHER" id="PTHR16056">
    <property type="entry name" value="REGULATOR OF MICROTUBULE DYNAMICS PROTEIN"/>
    <property type="match status" value="1"/>
</dbReference>
<sequence length="345" mass="37116">MGSSNRKKKEKLKDFQKPKLKVGKTKPKAANFTNTSFKSKAIVVATQSLHTSAPSVSYLFTHHLILLKHHSSATRRESLSYLTTHLPNALAYASSTTSTSSNGVPPMSTIISALTPLMLDTSQLVRTHLLALFKLLPTSQVAMYIPKILLFVNSATTHITEEIRADSTKFLQWAIGVDPEGAFGGGGWGASLRGIAGCLGWNGAGVKAVVPKGKETKVVMAHLEVLKYVLEKGLESADEEEETEGVRGIWGDAEVYRLPDRSNVYAYLNLFGAPPVSSGGGELATGEPEDVDARRRYLTDGQGKSVLALLSMGLASLKKDGGEVGRTAGKVLSYLLEMVEDRAVE</sequence>
<comment type="subcellular location">
    <subcellularLocation>
        <location evidence="1 3">Nucleus</location>
    </subcellularLocation>
</comment>
<evidence type="ECO:0000259" key="5">
    <source>
        <dbReference type="Pfam" id="PF12333"/>
    </source>
</evidence>
<keyword evidence="3" id="KW-0690">Ribosome biogenesis</keyword>
<dbReference type="AlphaFoldDB" id="A0A3N4KZH3"/>
<evidence type="ECO:0000256" key="4">
    <source>
        <dbReference type="SAM" id="MobiDB-lite"/>
    </source>
</evidence>
<dbReference type="Pfam" id="PF12333">
    <property type="entry name" value="Ipi1_N"/>
    <property type="match status" value="1"/>
</dbReference>
<dbReference type="GO" id="GO:0005634">
    <property type="term" value="C:nucleus"/>
    <property type="evidence" value="ECO:0007669"/>
    <property type="project" value="UniProtKB-SubCell"/>
</dbReference>
<accession>A0A3N4KZH3</accession>
<comment type="similarity">
    <text evidence="3">Belongs to the IPI1/TEX10 family.</text>
</comment>
<gene>
    <name evidence="6" type="ORF">P167DRAFT_517982</name>
</gene>
<dbReference type="Proteomes" id="UP000277580">
    <property type="component" value="Unassembled WGS sequence"/>
</dbReference>